<feature type="non-terminal residue" evidence="1">
    <location>
        <position position="1"/>
    </location>
</feature>
<evidence type="ECO:0000313" key="2">
    <source>
        <dbReference type="Proteomes" id="UP001607303"/>
    </source>
</evidence>
<organism evidence="1 2">
    <name type="scientific">Vespula maculifrons</name>
    <name type="common">Eastern yellow jacket</name>
    <name type="synonym">Wasp</name>
    <dbReference type="NCBI Taxonomy" id="7453"/>
    <lineage>
        <taxon>Eukaryota</taxon>
        <taxon>Metazoa</taxon>
        <taxon>Ecdysozoa</taxon>
        <taxon>Arthropoda</taxon>
        <taxon>Hexapoda</taxon>
        <taxon>Insecta</taxon>
        <taxon>Pterygota</taxon>
        <taxon>Neoptera</taxon>
        <taxon>Endopterygota</taxon>
        <taxon>Hymenoptera</taxon>
        <taxon>Apocrita</taxon>
        <taxon>Aculeata</taxon>
        <taxon>Vespoidea</taxon>
        <taxon>Vespidae</taxon>
        <taxon>Vespinae</taxon>
        <taxon>Vespula</taxon>
    </lineage>
</organism>
<dbReference type="AlphaFoldDB" id="A0ABD2CYI1"/>
<accession>A0ABD2CYI1</accession>
<dbReference type="EMBL" id="JAYRBN010000026">
    <property type="protein sequence ID" value="KAL2749714.1"/>
    <property type="molecule type" value="Genomic_DNA"/>
</dbReference>
<dbReference type="Proteomes" id="UP001607303">
    <property type="component" value="Unassembled WGS sequence"/>
</dbReference>
<comment type="caution">
    <text evidence="1">The sequence shown here is derived from an EMBL/GenBank/DDBJ whole genome shotgun (WGS) entry which is preliminary data.</text>
</comment>
<evidence type="ECO:0008006" key="3">
    <source>
        <dbReference type="Google" id="ProtNLM"/>
    </source>
</evidence>
<name>A0ABD2CYI1_VESMC</name>
<protein>
    <recommendedName>
        <fullName evidence="3">Secreted protein</fullName>
    </recommendedName>
</protein>
<proteinExistence type="predicted"/>
<keyword evidence="2" id="KW-1185">Reference proteome</keyword>
<reference evidence="1 2" key="1">
    <citation type="journal article" date="2024" name="Ann. Entomol. Soc. Am.">
        <title>Genomic analyses of the southern and eastern yellowjacket wasps (Hymenoptera: Vespidae) reveal evolutionary signatures of social life.</title>
        <authorList>
            <person name="Catto M.A."/>
            <person name="Caine P.B."/>
            <person name="Orr S.E."/>
            <person name="Hunt B.G."/>
            <person name="Goodisman M.A.D."/>
        </authorList>
    </citation>
    <scope>NUCLEOTIDE SEQUENCE [LARGE SCALE GENOMIC DNA]</scope>
    <source>
        <strain evidence="1">232</strain>
        <tissue evidence="1">Head and thorax</tissue>
    </source>
</reference>
<gene>
    <name evidence="1" type="ORF">V1477_001785</name>
</gene>
<sequence>TFLVTTRTRVCGTRVGRLSCPAYVVVGFRHPCIARQITARICGPLLCSVVLCGAMWYCRGSGCDRAACGNHNTTFRISSEKASGKFRANKSASRCSRYTWPIENRKENSRKFGIECSMLGKSNRVARGQIRDHLPNADTVVSSFPYTKEQVNPRCCNISSFVILTPVRRNVSGSLARSLYLGATGGLHKGEEE</sequence>
<evidence type="ECO:0000313" key="1">
    <source>
        <dbReference type="EMBL" id="KAL2749714.1"/>
    </source>
</evidence>